<keyword evidence="6" id="KW-0067">ATP-binding</keyword>
<keyword evidence="10" id="KW-1185">Reference proteome</keyword>
<dbReference type="GO" id="GO:0004674">
    <property type="term" value="F:protein serine/threonine kinase activity"/>
    <property type="evidence" value="ECO:0007669"/>
    <property type="project" value="UniProtKB-KW"/>
</dbReference>
<dbReference type="GO" id="GO:0005737">
    <property type="term" value="C:cytoplasm"/>
    <property type="evidence" value="ECO:0007669"/>
    <property type="project" value="TreeGrafter"/>
</dbReference>
<proteinExistence type="inferred from homology"/>
<feature type="domain" description="Protein kinase" evidence="8">
    <location>
        <begin position="248"/>
        <end position="496"/>
    </location>
</feature>
<evidence type="ECO:0000256" key="4">
    <source>
        <dbReference type="ARBA" id="ARBA00022741"/>
    </source>
</evidence>
<dbReference type="PANTHER" id="PTHR24057:SF60">
    <property type="entry name" value="SHAGGY-RELATED PROTEIN KINASE THETA"/>
    <property type="match status" value="1"/>
</dbReference>
<dbReference type="GO" id="GO:0005524">
    <property type="term" value="F:ATP binding"/>
    <property type="evidence" value="ECO:0007669"/>
    <property type="project" value="UniProtKB-KW"/>
</dbReference>
<protein>
    <recommendedName>
        <fullName evidence="8">Protein kinase domain-containing protein</fullName>
    </recommendedName>
</protein>
<comment type="similarity">
    <text evidence="1">Belongs to the protein kinase superfamily. CMGC Ser/Thr protein kinase family. GSK-3 subfamily.</text>
</comment>
<feature type="non-terminal residue" evidence="9">
    <location>
        <position position="1"/>
    </location>
</feature>
<evidence type="ECO:0000259" key="8">
    <source>
        <dbReference type="PROSITE" id="PS50011"/>
    </source>
</evidence>
<evidence type="ECO:0000313" key="9">
    <source>
        <dbReference type="EMBL" id="KAF9609030.1"/>
    </source>
</evidence>
<gene>
    <name evidence="9" type="ORF">IFM89_012470</name>
</gene>
<feature type="compositionally biased region" description="Polar residues" evidence="7">
    <location>
        <begin position="279"/>
        <end position="316"/>
    </location>
</feature>
<evidence type="ECO:0000256" key="3">
    <source>
        <dbReference type="ARBA" id="ARBA00022679"/>
    </source>
</evidence>
<dbReference type="GO" id="GO:0005634">
    <property type="term" value="C:nucleus"/>
    <property type="evidence" value="ECO:0007669"/>
    <property type="project" value="TreeGrafter"/>
</dbReference>
<dbReference type="AlphaFoldDB" id="A0A835HZL3"/>
<evidence type="ECO:0000256" key="6">
    <source>
        <dbReference type="ARBA" id="ARBA00022840"/>
    </source>
</evidence>
<accession>A0A835HZL3</accession>
<keyword evidence="2" id="KW-0723">Serine/threonine-protein kinase</keyword>
<keyword evidence="5" id="KW-0418">Kinase</keyword>
<dbReference type="GO" id="GO:0030154">
    <property type="term" value="P:cell differentiation"/>
    <property type="evidence" value="ECO:0007669"/>
    <property type="project" value="TreeGrafter"/>
</dbReference>
<evidence type="ECO:0000256" key="7">
    <source>
        <dbReference type="SAM" id="MobiDB-lite"/>
    </source>
</evidence>
<dbReference type="PANTHER" id="PTHR24057">
    <property type="entry name" value="GLYCOGEN SYNTHASE KINASE-3 ALPHA"/>
    <property type="match status" value="1"/>
</dbReference>
<dbReference type="PROSITE" id="PS50011">
    <property type="entry name" value="PROTEIN_KINASE_DOM"/>
    <property type="match status" value="1"/>
</dbReference>
<keyword evidence="3" id="KW-0808">Transferase</keyword>
<dbReference type="Gene3D" id="1.10.510.10">
    <property type="entry name" value="Transferase(Phosphotransferase) domain 1"/>
    <property type="match status" value="1"/>
</dbReference>
<dbReference type="Pfam" id="PF00069">
    <property type="entry name" value="Pkinase"/>
    <property type="match status" value="1"/>
</dbReference>
<dbReference type="SMART" id="SM00220">
    <property type="entry name" value="S_TKc"/>
    <property type="match status" value="1"/>
</dbReference>
<keyword evidence="4" id="KW-0547">Nucleotide-binding</keyword>
<sequence>YPVVDIVEDENIEDRGLGLENLVDACYGVHEGVRGDMYEGDTDQTSDFEQPFVPKPDLGKKYAEYKSKAEEKLYPSCEGPVTTLSAVVELHDLKKQYSKHFNGEQELNLPPSRLKGTEIDKLLSRVKYVPAGGNTLRSNNGKLPIIVHPDGRVIGVYSAKWSSRVGYWIRAVVPISYASWDKVDDSFKAEVWLKLMEEFQLNVNPTMGVRKNIEKWFAPKFRYWKYALREELVEQESSSKSKLEDELAEVKSTVGNLLAGQTRMENMMAGILEHVRLNGSANGQPSTPTTEVDSTSVPVPRTQQAPNLINRNGSLNPPSRLISYPNVKILGRKCEHVANGKLVRRPVRLHLREMYFLHFQVYHMDSTVNAACEKFLSLRKGTKMDIATMLEEVNPHTHQLKICDFGSAEKLVPGEPNISYICSRYYRAPELIFGATKYTTTIDMWSVGCVLAKLLLGQVCVLTDLIKKKCKKVVSFLLCIACNLVRNINFNGNLMD</sequence>
<evidence type="ECO:0000313" key="10">
    <source>
        <dbReference type="Proteomes" id="UP000631114"/>
    </source>
</evidence>
<evidence type="ECO:0000256" key="1">
    <source>
        <dbReference type="ARBA" id="ARBA00005527"/>
    </source>
</evidence>
<evidence type="ECO:0000256" key="2">
    <source>
        <dbReference type="ARBA" id="ARBA00022527"/>
    </source>
</evidence>
<dbReference type="InterPro" id="IPR011009">
    <property type="entry name" value="Kinase-like_dom_sf"/>
</dbReference>
<name>A0A835HZL3_9MAGN</name>
<feature type="region of interest" description="Disordered" evidence="7">
    <location>
        <begin position="278"/>
        <end position="316"/>
    </location>
</feature>
<dbReference type="Proteomes" id="UP000631114">
    <property type="component" value="Unassembled WGS sequence"/>
</dbReference>
<dbReference type="InterPro" id="IPR050591">
    <property type="entry name" value="GSK-3"/>
</dbReference>
<dbReference type="EMBL" id="JADFTS010000004">
    <property type="protein sequence ID" value="KAF9609030.1"/>
    <property type="molecule type" value="Genomic_DNA"/>
</dbReference>
<dbReference type="SUPFAM" id="SSF56112">
    <property type="entry name" value="Protein kinase-like (PK-like)"/>
    <property type="match status" value="1"/>
</dbReference>
<organism evidence="9 10">
    <name type="scientific">Coptis chinensis</name>
    <dbReference type="NCBI Taxonomy" id="261450"/>
    <lineage>
        <taxon>Eukaryota</taxon>
        <taxon>Viridiplantae</taxon>
        <taxon>Streptophyta</taxon>
        <taxon>Embryophyta</taxon>
        <taxon>Tracheophyta</taxon>
        <taxon>Spermatophyta</taxon>
        <taxon>Magnoliopsida</taxon>
        <taxon>Ranunculales</taxon>
        <taxon>Ranunculaceae</taxon>
        <taxon>Coptidoideae</taxon>
        <taxon>Coptis</taxon>
    </lineage>
</organism>
<reference evidence="9 10" key="1">
    <citation type="submission" date="2020-10" db="EMBL/GenBank/DDBJ databases">
        <title>The Coptis chinensis genome and diversification of protoberbering-type alkaloids.</title>
        <authorList>
            <person name="Wang B."/>
            <person name="Shu S."/>
            <person name="Song C."/>
            <person name="Liu Y."/>
        </authorList>
    </citation>
    <scope>NUCLEOTIDE SEQUENCE [LARGE SCALE GENOMIC DNA]</scope>
    <source>
        <strain evidence="9">HL-2020</strain>
        <tissue evidence="9">Leaf</tissue>
    </source>
</reference>
<dbReference type="InterPro" id="IPR000719">
    <property type="entry name" value="Prot_kinase_dom"/>
</dbReference>
<dbReference type="GO" id="GO:0007165">
    <property type="term" value="P:signal transduction"/>
    <property type="evidence" value="ECO:0007669"/>
    <property type="project" value="TreeGrafter"/>
</dbReference>
<comment type="caution">
    <text evidence="9">The sequence shown here is derived from an EMBL/GenBank/DDBJ whole genome shotgun (WGS) entry which is preliminary data.</text>
</comment>
<evidence type="ECO:0000256" key="5">
    <source>
        <dbReference type="ARBA" id="ARBA00022777"/>
    </source>
</evidence>